<reference evidence="2 3" key="1">
    <citation type="submission" date="2019-11" db="EMBL/GenBank/DDBJ databases">
        <title>Complete genome sequence of Corynebacterium kalinowskii 1959, a novel Corynebacterium species isolated from soil of a small paddock in Vilsendorf, Germany.</title>
        <authorList>
            <person name="Schaffert L."/>
            <person name="Ruwe M."/>
            <person name="Milse J."/>
            <person name="Hanuschka K."/>
            <person name="Ortseifen V."/>
            <person name="Droste J."/>
            <person name="Brandt D."/>
            <person name="Schlueter L."/>
            <person name="Kutter Y."/>
            <person name="Vinke S."/>
            <person name="Viehoefer P."/>
            <person name="Jacob L."/>
            <person name="Luebke N.-C."/>
            <person name="Schulte-Berndt E."/>
            <person name="Hain C."/>
            <person name="Linder M."/>
            <person name="Schmidt P."/>
            <person name="Wollenschlaeger L."/>
            <person name="Luttermann T."/>
            <person name="Thieme E."/>
            <person name="Hassa J."/>
            <person name="Haak M."/>
            <person name="Wittchen M."/>
            <person name="Mentz A."/>
            <person name="Persicke M."/>
            <person name="Busche T."/>
            <person name="Ruckert C."/>
        </authorList>
    </citation>
    <scope>NUCLEOTIDE SEQUENCE [LARGE SCALE GENOMIC DNA]</scope>
    <source>
        <strain evidence="2 3">2039</strain>
    </source>
</reference>
<evidence type="ECO:0000313" key="2">
    <source>
        <dbReference type="EMBL" id="QGU06913.1"/>
    </source>
</evidence>
<dbReference type="KEGG" id="cok:COCCU_04835"/>
<keyword evidence="3" id="KW-1185">Reference proteome</keyword>
<dbReference type="Proteomes" id="UP000424462">
    <property type="component" value="Chromosome"/>
</dbReference>
<gene>
    <name evidence="2" type="ORF">COCCU_04835</name>
</gene>
<evidence type="ECO:0000313" key="3">
    <source>
        <dbReference type="Proteomes" id="UP000424462"/>
    </source>
</evidence>
<proteinExistence type="predicted"/>
<evidence type="ECO:0000256" key="1">
    <source>
        <dbReference type="SAM" id="MobiDB-lite"/>
    </source>
</evidence>
<organism evidence="2 3">
    <name type="scientific">Corynebacterium occultum</name>
    <dbReference type="NCBI Taxonomy" id="2675219"/>
    <lineage>
        <taxon>Bacteria</taxon>
        <taxon>Bacillati</taxon>
        <taxon>Actinomycetota</taxon>
        <taxon>Actinomycetes</taxon>
        <taxon>Mycobacteriales</taxon>
        <taxon>Corynebacteriaceae</taxon>
        <taxon>Corynebacterium</taxon>
    </lineage>
</organism>
<sequence length="103" mass="11178">MGMNIQNMTHLLGELEEMLTSTGYQGLVEQAHASTTQGAEYERFLMLCDLVEARVATLGEGDGSEKRSESIRVILTCLGGLRRAAESASSAAPTQRMDNRSRA</sequence>
<name>A0A6B8VS11_9CORY</name>
<dbReference type="AlphaFoldDB" id="A0A6B8VS11"/>
<accession>A0A6B8VS11</accession>
<protein>
    <submittedName>
        <fullName evidence="2">Uncharacterized protein</fullName>
    </submittedName>
</protein>
<dbReference type="EMBL" id="CP046455">
    <property type="protein sequence ID" value="QGU06913.1"/>
    <property type="molecule type" value="Genomic_DNA"/>
</dbReference>
<feature type="region of interest" description="Disordered" evidence="1">
    <location>
        <begin position="83"/>
        <end position="103"/>
    </location>
</feature>